<evidence type="ECO:0000313" key="2">
    <source>
        <dbReference type="Proteomes" id="UP000660380"/>
    </source>
</evidence>
<name>A0ABR8GZN1_9CYAN</name>
<evidence type="ECO:0000313" key="1">
    <source>
        <dbReference type="EMBL" id="MBD2608714.1"/>
    </source>
</evidence>
<keyword evidence="2" id="KW-1185">Reference proteome</keyword>
<protein>
    <submittedName>
        <fullName evidence="1">DUF4351 domain-containing protein</fullName>
    </submittedName>
</protein>
<dbReference type="EMBL" id="JACJTA010000105">
    <property type="protein sequence ID" value="MBD2608714.1"/>
    <property type="molecule type" value="Genomic_DNA"/>
</dbReference>
<sequence length="67" mass="7543">MFRSTAASEVFRGGLSKVGYLAFMDLVRSHSLVSDMEKRSHISSYSLPILEDLSEALLDFTSTAWRK</sequence>
<proteinExistence type="predicted"/>
<dbReference type="RefSeq" id="WP_084763400.1">
    <property type="nucleotide sequence ID" value="NZ_JACJTA010000105.1"/>
</dbReference>
<reference evidence="1 2" key="1">
    <citation type="journal article" date="2020" name="ISME J.">
        <title>Comparative genomics reveals insights into cyanobacterial evolution and habitat adaptation.</title>
        <authorList>
            <person name="Chen M.Y."/>
            <person name="Teng W.K."/>
            <person name="Zhao L."/>
            <person name="Hu C.X."/>
            <person name="Zhou Y.K."/>
            <person name="Han B.P."/>
            <person name="Song L.R."/>
            <person name="Shu W.S."/>
        </authorList>
    </citation>
    <scope>NUCLEOTIDE SEQUENCE [LARGE SCALE GENOMIC DNA]</scope>
    <source>
        <strain evidence="1 2">FACHB-248</strain>
    </source>
</reference>
<organism evidence="1 2">
    <name type="scientific">Scytonema hofmannii FACHB-248</name>
    <dbReference type="NCBI Taxonomy" id="1842502"/>
    <lineage>
        <taxon>Bacteria</taxon>
        <taxon>Bacillati</taxon>
        <taxon>Cyanobacteriota</taxon>
        <taxon>Cyanophyceae</taxon>
        <taxon>Nostocales</taxon>
        <taxon>Scytonemataceae</taxon>
        <taxon>Scytonema</taxon>
    </lineage>
</organism>
<gene>
    <name evidence="1" type="ORF">H6G81_30415</name>
</gene>
<accession>A0ABR8GZN1</accession>
<comment type="caution">
    <text evidence="1">The sequence shown here is derived from an EMBL/GenBank/DDBJ whole genome shotgun (WGS) entry which is preliminary data.</text>
</comment>
<dbReference type="Proteomes" id="UP000660380">
    <property type="component" value="Unassembled WGS sequence"/>
</dbReference>